<dbReference type="EMBL" id="BMES01000001">
    <property type="protein sequence ID" value="GGH14230.1"/>
    <property type="molecule type" value="Genomic_DNA"/>
</dbReference>
<evidence type="ECO:0000256" key="18">
    <source>
        <dbReference type="ARBA" id="ARBA00049504"/>
    </source>
</evidence>
<dbReference type="HAMAP" id="MF_00719">
    <property type="entry name" value="CobS"/>
    <property type="match status" value="1"/>
</dbReference>
<evidence type="ECO:0000256" key="4">
    <source>
        <dbReference type="ARBA" id="ARBA00010561"/>
    </source>
</evidence>
<comment type="catalytic activity">
    <reaction evidence="18 19">
        <text>alpha-ribazole 5'-phosphate + adenosylcob(III)inamide-GDP = adenosylcob(III)alamin 5'-phosphate + GMP + H(+)</text>
        <dbReference type="Rhea" id="RHEA:23560"/>
        <dbReference type="ChEBI" id="CHEBI:15378"/>
        <dbReference type="ChEBI" id="CHEBI:57918"/>
        <dbReference type="ChEBI" id="CHEBI:58115"/>
        <dbReference type="ChEBI" id="CHEBI:60487"/>
        <dbReference type="ChEBI" id="CHEBI:60493"/>
        <dbReference type="EC" id="2.7.8.26"/>
    </reaction>
</comment>
<dbReference type="Pfam" id="PF02654">
    <property type="entry name" value="CobS"/>
    <property type="match status" value="1"/>
</dbReference>
<dbReference type="GO" id="GO:0005886">
    <property type="term" value="C:plasma membrane"/>
    <property type="evidence" value="ECO:0007669"/>
    <property type="project" value="UniProtKB-SubCell"/>
</dbReference>
<feature type="transmembrane region" description="Helical" evidence="19">
    <location>
        <begin position="58"/>
        <end position="78"/>
    </location>
</feature>
<evidence type="ECO:0000256" key="11">
    <source>
        <dbReference type="ARBA" id="ARBA00022842"/>
    </source>
</evidence>
<dbReference type="GO" id="GO:0051073">
    <property type="term" value="F:adenosylcobinamide-GDP ribazoletransferase activity"/>
    <property type="evidence" value="ECO:0007669"/>
    <property type="project" value="UniProtKB-UniRule"/>
</dbReference>
<comment type="pathway">
    <text evidence="3 19">Cofactor biosynthesis; adenosylcobalamin biosynthesis; adenosylcobalamin from cob(II)yrinate a,c-diamide: step 7/7.</text>
</comment>
<keyword evidence="21" id="KW-1185">Reference proteome</keyword>
<feature type="transmembrane region" description="Helical" evidence="19">
    <location>
        <begin position="84"/>
        <end position="101"/>
    </location>
</feature>
<keyword evidence="8 19" id="KW-0169">Cobalamin biosynthesis</keyword>
<dbReference type="InterPro" id="IPR003805">
    <property type="entry name" value="CobS"/>
</dbReference>
<evidence type="ECO:0000256" key="12">
    <source>
        <dbReference type="ARBA" id="ARBA00022989"/>
    </source>
</evidence>
<evidence type="ECO:0000256" key="19">
    <source>
        <dbReference type="HAMAP-Rule" id="MF_00719"/>
    </source>
</evidence>
<evidence type="ECO:0000256" key="8">
    <source>
        <dbReference type="ARBA" id="ARBA00022573"/>
    </source>
</evidence>
<evidence type="ECO:0000313" key="20">
    <source>
        <dbReference type="EMBL" id="GGH14230.1"/>
    </source>
</evidence>
<dbReference type="EC" id="2.7.8.26" evidence="5 19"/>
<reference evidence="20" key="1">
    <citation type="journal article" date="2014" name="Int. J. Syst. Evol. Microbiol.">
        <title>Complete genome sequence of Corynebacterium casei LMG S-19264T (=DSM 44701T), isolated from a smear-ripened cheese.</title>
        <authorList>
            <consortium name="US DOE Joint Genome Institute (JGI-PGF)"/>
            <person name="Walter F."/>
            <person name="Albersmeier A."/>
            <person name="Kalinowski J."/>
            <person name="Ruckert C."/>
        </authorList>
    </citation>
    <scope>NUCLEOTIDE SEQUENCE</scope>
    <source>
        <strain evidence="20">CGMCC 1.12214</strain>
    </source>
</reference>
<dbReference type="AlphaFoldDB" id="A0A917MH43"/>
<comment type="similarity">
    <text evidence="4 19">Belongs to the CobS family.</text>
</comment>
<proteinExistence type="inferred from homology"/>
<feature type="transmembrane region" description="Helical" evidence="19">
    <location>
        <begin position="228"/>
        <end position="245"/>
    </location>
</feature>
<comment type="catalytic activity">
    <reaction evidence="17 19">
        <text>alpha-ribazole + adenosylcob(III)inamide-GDP = adenosylcob(III)alamin + GMP + H(+)</text>
        <dbReference type="Rhea" id="RHEA:16049"/>
        <dbReference type="ChEBI" id="CHEBI:10329"/>
        <dbReference type="ChEBI" id="CHEBI:15378"/>
        <dbReference type="ChEBI" id="CHEBI:18408"/>
        <dbReference type="ChEBI" id="CHEBI:58115"/>
        <dbReference type="ChEBI" id="CHEBI:60487"/>
        <dbReference type="EC" id="2.7.8.26"/>
    </reaction>
</comment>
<keyword evidence="13 19" id="KW-0472">Membrane</keyword>
<keyword evidence="9 19" id="KW-0808">Transferase</keyword>
<keyword evidence="11 19" id="KW-0460">Magnesium</keyword>
<name>A0A917MH43_9HYPH</name>
<evidence type="ECO:0000256" key="7">
    <source>
        <dbReference type="ARBA" id="ARBA00022475"/>
    </source>
</evidence>
<evidence type="ECO:0000256" key="17">
    <source>
        <dbReference type="ARBA" id="ARBA00048623"/>
    </source>
</evidence>
<keyword evidence="10 19" id="KW-0812">Transmembrane</keyword>
<evidence type="ECO:0000256" key="16">
    <source>
        <dbReference type="ARBA" id="ARBA00032853"/>
    </source>
</evidence>
<comment type="function">
    <text evidence="14 19">Joins adenosylcobinamide-GDP and alpha-ribazole to generate adenosylcobalamin (Ado-cobalamin). Also synthesizes adenosylcobalamin 5'-phosphate from adenosylcobinamide-GDP and alpha-ribazole 5'-phosphate.</text>
</comment>
<protein>
    <recommendedName>
        <fullName evidence="6 19">Adenosylcobinamide-GDP ribazoletransferase</fullName>
        <ecNumber evidence="5 19">2.7.8.26</ecNumber>
    </recommendedName>
    <alternativeName>
        <fullName evidence="16 19">Cobalamin synthase</fullName>
    </alternativeName>
    <alternativeName>
        <fullName evidence="15 19">Cobalamin-5'-phosphate synthase</fullName>
    </alternativeName>
</protein>
<evidence type="ECO:0000256" key="14">
    <source>
        <dbReference type="ARBA" id="ARBA00025228"/>
    </source>
</evidence>
<comment type="caution">
    <text evidence="20">The sequence shown here is derived from an EMBL/GenBank/DDBJ whole genome shotgun (WGS) entry which is preliminary data.</text>
</comment>
<evidence type="ECO:0000256" key="9">
    <source>
        <dbReference type="ARBA" id="ARBA00022679"/>
    </source>
</evidence>
<evidence type="ECO:0000256" key="15">
    <source>
        <dbReference type="ARBA" id="ARBA00032605"/>
    </source>
</evidence>
<dbReference type="PANTHER" id="PTHR34148">
    <property type="entry name" value="ADENOSYLCOBINAMIDE-GDP RIBAZOLETRANSFERASE"/>
    <property type="match status" value="1"/>
</dbReference>
<evidence type="ECO:0000256" key="13">
    <source>
        <dbReference type="ARBA" id="ARBA00023136"/>
    </source>
</evidence>
<keyword evidence="12 19" id="KW-1133">Transmembrane helix</keyword>
<reference evidence="20" key="2">
    <citation type="submission" date="2020-09" db="EMBL/GenBank/DDBJ databases">
        <authorList>
            <person name="Sun Q."/>
            <person name="Zhou Y."/>
        </authorList>
    </citation>
    <scope>NUCLEOTIDE SEQUENCE</scope>
    <source>
        <strain evidence="20">CGMCC 1.12214</strain>
    </source>
</reference>
<evidence type="ECO:0000256" key="6">
    <source>
        <dbReference type="ARBA" id="ARBA00015850"/>
    </source>
</evidence>
<evidence type="ECO:0000256" key="2">
    <source>
        <dbReference type="ARBA" id="ARBA00004651"/>
    </source>
</evidence>
<evidence type="ECO:0000256" key="5">
    <source>
        <dbReference type="ARBA" id="ARBA00013200"/>
    </source>
</evidence>
<evidence type="ECO:0000313" key="21">
    <source>
        <dbReference type="Proteomes" id="UP000603912"/>
    </source>
</evidence>
<evidence type="ECO:0000256" key="3">
    <source>
        <dbReference type="ARBA" id="ARBA00004663"/>
    </source>
</evidence>
<dbReference type="PANTHER" id="PTHR34148:SF1">
    <property type="entry name" value="ADENOSYLCOBINAMIDE-GDP RIBAZOLETRANSFERASE"/>
    <property type="match status" value="1"/>
</dbReference>
<keyword evidence="7 19" id="KW-1003">Cell membrane</keyword>
<feature type="transmembrane region" description="Helical" evidence="19">
    <location>
        <begin position="131"/>
        <end position="157"/>
    </location>
</feature>
<dbReference type="Proteomes" id="UP000603912">
    <property type="component" value="Unassembled WGS sequence"/>
</dbReference>
<evidence type="ECO:0000256" key="1">
    <source>
        <dbReference type="ARBA" id="ARBA00001946"/>
    </source>
</evidence>
<feature type="transmembrane region" description="Helical" evidence="19">
    <location>
        <begin position="163"/>
        <end position="182"/>
    </location>
</feature>
<feature type="transmembrane region" description="Helical" evidence="19">
    <location>
        <begin position="257"/>
        <end position="277"/>
    </location>
</feature>
<feature type="transmembrane region" description="Helical" evidence="19">
    <location>
        <begin position="202"/>
        <end position="222"/>
    </location>
</feature>
<dbReference type="RefSeq" id="WP_188516889.1">
    <property type="nucleotide sequence ID" value="NZ_BMES01000001.1"/>
</dbReference>
<organism evidence="20 21">
    <name type="scientific">Alsobacter metallidurans</name>
    <dbReference type="NCBI Taxonomy" id="340221"/>
    <lineage>
        <taxon>Bacteria</taxon>
        <taxon>Pseudomonadati</taxon>
        <taxon>Pseudomonadota</taxon>
        <taxon>Alphaproteobacteria</taxon>
        <taxon>Hyphomicrobiales</taxon>
        <taxon>Alsobacteraceae</taxon>
        <taxon>Alsobacter</taxon>
    </lineage>
</organism>
<gene>
    <name evidence="19 20" type="primary">cobS</name>
    <name evidence="20" type="ORF">GCM10007036_13410</name>
</gene>
<dbReference type="GO" id="GO:0009236">
    <property type="term" value="P:cobalamin biosynthetic process"/>
    <property type="evidence" value="ECO:0007669"/>
    <property type="project" value="UniProtKB-UniRule"/>
</dbReference>
<comment type="subcellular location">
    <subcellularLocation>
        <location evidence="2 19">Cell membrane</location>
        <topology evidence="2 19">Multi-pass membrane protein</topology>
    </subcellularLocation>
</comment>
<dbReference type="GO" id="GO:0008818">
    <property type="term" value="F:cobalamin 5'-phosphate synthase activity"/>
    <property type="evidence" value="ECO:0007669"/>
    <property type="project" value="UniProtKB-UniRule"/>
</dbReference>
<evidence type="ECO:0000256" key="10">
    <source>
        <dbReference type="ARBA" id="ARBA00022692"/>
    </source>
</evidence>
<accession>A0A917MH43</accession>
<sequence>MSFAPADTPPPVPPSAWRGLAVDLVQCLRFYTRLPTPRLSWEGDPHAAPDFTRAPRMLPLAGAAVGAVGGLALMLASAAGLPPIAAAALALAALVAATGAFHEDGLADMADGFWGGSTPERRLEIMADSRLGSYGATALGLALLLRFAAIAGLLAQAGAGRTALAIVAAASVSRVVGLTPLWALPSARPGGRSASVGRPNDAIMGTAFAGAAVICAVLLLPVFGPGRALIGFGLAALSAWPLIRLARAKIGGQTGDVAGAGAILAETVMLMALLAGLR</sequence>
<comment type="cofactor">
    <cofactor evidence="1 19">
        <name>Mg(2+)</name>
        <dbReference type="ChEBI" id="CHEBI:18420"/>
    </cofactor>
</comment>